<evidence type="ECO:0000313" key="3">
    <source>
        <dbReference type="EMBL" id="ADK86708.1"/>
    </source>
</evidence>
<reference evidence="3 4" key="1">
    <citation type="journal article" date="2010" name="Appl. Environ. Microbiol.">
        <title>Targeted chromosomal knockouts in Mycoplasma pneumoniae.</title>
        <authorList>
            <person name="Krishnakumar R."/>
            <person name="Assad-Garcia N."/>
            <person name="Benders G.A."/>
            <person name="Phan Q."/>
            <person name="Montague M.G."/>
            <person name="Glass J.I."/>
        </authorList>
    </citation>
    <scope>NUCLEOTIDE SEQUENCE [LARGE SCALE GENOMIC DNA]</scope>
    <source>
        <strain evidence="4">ATCC 15531 / DSM 22911 / NBRC 14401 / NCTC 10119 / FH</strain>
    </source>
</reference>
<evidence type="ECO:0000256" key="1">
    <source>
        <dbReference type="ARBA" id="ARBA00022729"/>
    </source>
</evidence>
<dbReference type="InterPro" id="IPR050811">
    <property type="entry name" value="Phosphate_ABC_transporter"/>
</dbReference>
<dbReference type="Proteomes" id="UP000007756">
    <property type="component" value="Chromosome"/>
</dbReference>
<name>A0A0H3DKD3_MYCPB</name>
<evidence type="ECO:0000313" key="4">
    <source>
        <dbReference type="Proteomes" id="UP000007756"/>
    </source>
</evidence>
<dbReference type="Pfam" id="PF12849">
    <property type="entry name" value="PBP_like_2"/>
    <property type="match status" value="1"/>
</dbReference>
<dbReference type="SUPFAM" id="SSF53850">
    <property type="entry name" value="Periplasmic binding protein-like II"/>
    <property type="match status" value="1"/>
</dbReference>
<sequence length="385" mass="42511">MPVFLKLTHTIRKVLRVARLSRLALLSLTAVIFSGCANINLISAVGSSSVQPLLSKLSSHYVLNHNDKDNLVEISVQAGGSSAGVKAITKGLADIGNVSKNTKSYAEENKQLWMDKKLKTITLGKDAIAVIYKAPSEFKGKLVLTKDNLNDLYDLFAGSKSVDINKFVENGQTTKNSNHNLIGFPRTGGAFASGTAEAFLKFSGLTQTKTLDKDSKEILEGQRNYGPNARPTSETNIEAFNTFVTTLRQPNLYGMVYLSLGFVNNNMNLIKSEGFEVLKVKYDNNAVTPSSQAVSSNTYKWVRPLNSVVSLLPKQKTLPSIQRFFNWLLFSNNSEIKKIYDDFGVLELTADEKKKMFKTGNAEMSNIANFWVDDYSLNNQTFGAL</sequence>
<feature type="domain" description="PBP" evidence="2">
    <location>
        <begin position="42"/>
        <end position="329"/>
    </location>
</feature>
<dbReference type="STRING" id="722438.F539_03445"/>
<dbReference type="PANTHER" id="PTHR30570:SF1">
    <property type="entry name" value="PHOSPHATE-BINDING PROTEIN PSTS"/>
    <property type="match status" value="1"/>
</dbReference>
<dbReference type="KEGG" id="mpj:MPNE_0712"/>
<dbReference type="HOGENOM" id="CLU_729204_0_0_14"/>
<accession>A0A0H3DKD3</accession>
<dbReference type="Gene3D" id="3.40.190.10">
    <property type="entry name" value="Periplasmic binding protein-like II"/>
    <property type="match status" value="2"/>
</dbReference>
<dbReference type="PATRIC" id="fig|722438.3.peg.690"/>
<protein>
    <submittedName>
        <fullName evidence="3">Bacterial extracellular solute-binding protein</fullName>
    </submittedName>
</protein>
<proteinExistence type="predicted"/>
<gene>
    <name evidence="3" type="ordered locus">MPNE_0712</name>
</gene>
<dbReference type="PaxDb" id="722438-MPNE_0712"/>
<dbReference type="EMBL" id="CP002077">
    <property type="protein sequence ID" value="ADK86708.1"/>
    <property type="molecule type" value="Genomic_DNA"/>
</dbReference>
<dbReference type="eggNOG" id="COG0226">
    <property type="taxonomic scope" value="Bacteria"/>
</dbReference>
<evidence type="ECO:0000259" key="2">
    <source>
        <dbReference type="Pfam" id="PF12849"/>
    </source>
</evidence>
<dbReference type="InterPro" id="IPR024370">
    <property type="entry name" value="PBP_domain"/>
</dbReference>
<dbReference type="AlphaFoldDB" id="A0A0H3DKD3"/>
<organism evidence="3 4">
    <name type="scientific">Mycoplasmoides pneumoniae (strain ATCC 15531 / DSM 23978 / CIP 103766 / NBRC 14401 / NCTC 10119 / FH)</name>
    <name type="common">Mycoplasma pneumoniae</name>
    <dbReference type="NCBI Taxonomy" id="722438"/>
    <lineage>
        <taxon>Bacteria</taxon>
        <taxon>Bacillati</taxon>
        <taxon>Mycoplasmatota</taxon>
        <taxon>Mycoplasmoidales</taxon>
        <taxon>Mycoplasmoidaceae</taxon>
        <taxon>Mycoplasmoides</taxon>
    </lineage>
</organism>
<keyword evidence="1" id="KW-0732">Signal</keyword>
<dbReference type="PANTHER" id="PTHR30570">
    <property type="entry name" value="PERIPLASMIC PHOSPHATE BINDING COMPONENT OF PHOSPHATE ABC TRANSPORTER"/>
    <property type="match status" value="1"/>
</dbReference>